<accession>A0ABX3ZYB3</accession>
<dbReference type="EMBL" id="NIPV01000006">
    <property type="protein sequence ID" value="OWJ79518.1"/>
    <property type="molecule type" value="Genomic_DNA"/>
</dbReference>
<evidence type="ECO:0000313" key="1">
    <source>
        <dbReference type="EMBL" id="OWJ79518.1"/>
    </source>
</evidence>
<gene>
    <name evidence="1" type="ORF">CDV53_01320</name>
</gene>
<dbReference type="Proteomes" id="UP000214673">
    <property type="component" value="Unassembled WGS sequence"/>
</dbReference>
<protein>
    <submittedName>
        <fullName evidence="1">Uncharacterized protein</fullName>
    </submittedName>
</protein>
<comment type="caution">
    <text evidence="1">The sequence shown here is derived from an EMBL/GenBank/DDBJ whole genome shotgun (WGS) entry which is preliminary data.</text>
</comment>
<keyword evidence="2" id="KW-1185">Reference proteome</keyword>
<proteinExistence type="predicted"/>
<name>A0ABX3ZYB3_9RHOB</name>
<evidence type="ECO:0000313" key="2">
    <source>
        <dbReference type="Proteomes" id="UP000214673"/>
    </source>
</evidence>
<organism evidence="1 2">
    <name type="scientific">Haematobacter missouriensis</name>
    <dbReference type="NCBI Taxonomy" id="366616"/>
    <lineage>
        <taxon>Bacteria</taxon>
        <taxon>Pseudomonadati</taxon>
        <taxon>Pseudomonadota</taxon>
        <taxon>Alphaproteobacteria</taxon>
        <taxon>Rhodobacterales</taxon>
        <taxon>Paracoccaceae</taxon>
        <taxon>Haematobacter</taxon>
    </lineage>
</organism>
<sequence length="100" mass="10773">MRPARWAGRDRSDTWRRPRLSTSGLRCGAVRCGAVRCGAVRCGAVRCGAVRCGAVRCGAVRCGETLHDLYPWSIICPTDARGIRAPFLAAGHSLGAFTQR</sequence>
<reference evidence="1 2" key="1">
    <citation type="submission" date="2016-11" db="EMBL/GenBank/DDBJ databases">
        <title>Comparison of Traditional DNA-DNA Hybridization with In Silico Genomic Analysis.</title>
        <authorList>
            <person name="Nicholson A.C."/>
            <person name="Sammons S."/>
            <person name="Humrighouse B.W."/>
            <person name="Graziano J."/>
            <person name="Lasker B."/>
            <person name="Whitney A.M."/>
            <person name="Mcquiston J.R."/>
        </authorList>
    </citation>
    <scope>NUCLEOTIDE SEQUENCE [LARGE SCALE GENOMIC DNA]</scope>
    <source>
        <strain evidence="1 2">H1892</strain>
    </source>
</reference>